<sequence>MTVIKKAAVPDLSIGVDVEQPLPYKDNEIITDSKEQFNQQAINNLTVNMTTAGENDLRTISMTELYDTAYPPRVPIVEGLIFNGTYLFVGAPKVGKSFFMAQLGYHVSMGIPLWGFSVTKGTVLYLALEDDYARLQRRLSKMFGMEGSSNLHFATQSKALNKGLEEQLHKFVKEHEDARLIIIDTLQKVREASGDKLSYGNDYEIVTKLKRFSDQYGICLLVVHHTRKMESSDSFDMISGTNGLLGAADGAFIMQKEKRTENKAVLEVAGRDQQDQRLFLNFNREQCVWELTKSETELWKEPVDSVLESLATVVTNEAPEWSGSASELLQLLPEIDMQPNAFTRKLNVSLERLLIDYNIKYESVREHSGRKIKLSLIQTKA</sequence>
<protein>
    <submittedName>
        <fullName evidence="1">AAA domain-containing protein</fullName>
    </submittedName>
</protein>
<dbReference type="Proteomes" id="UP000248057">
    <property type="component" value="Unassembled WGS sequence"/>
</dbReference>
<evidence type="ECO:0000313" key="1">
    <source>
        <dbReference type="EMBL" id="PXX55275.1"/>
    </source>
</evidence>
<dbReference type="Pfam" id="PF13481">
    <property type="entry name" value="AAA_25"/>
    <property type="match status" value="1"/>
</dbReference>
<dbReference type="CDD" id="cd01125">
    <property type="entry name" value="RepA_RSF1010_like"/>
    <property type="match status" value="1"/>
</dbReference>
<accession>A0A2V3Y953</accession>
<organism evidence="1 2">
    <name type="scientific">Hungatella effluvii</name>
    <dbReference type="NCBI Taxonomy" id="1096246"/>
    <lineage>
        <taxon>Bacteria</taxon>
        <taxon>Bacillati</taxon>
        <taxon>Bacillota</taxon>
        <taxon>Clostridia</taxon>
        <taxon>Lachnospirales</taxon>
        <taxon>Lachnospiraceae</taxon>
        <taxon>Hungatella</taxon>
    </lineage>
</organism>
<gene>
    <name evidence="1" type="ORF">DFR60_103332</name>
</gene>
<evidence type="ECO:0000313" key="2">
    <source>
        <dbReference type="Proteomes" id="UP000248057"/>
    </source>
</evidence>
<reference evidence="1 2" key="1">
    <citation type="submission" date="2018-05" db="EMBL/GenBank/DDBJ databases">
        <title>Genomic Encyclopedia of Type Strains, Phase IV (KMG-IV): sequencing the most valuable type-strain genomes for metagenomic binning, comparative biology and taxonomic classification.</title>
        <authorList>
            <person name="Goeker M."/>
        </authorList>
    </citation>
    <scope>NUCLEOTIDE SEQUENCE [LARGE SCALE GENOMIC DNA]</scope>
    <source>
        <strain evidence="1 2">DSM 24995</strain>
    </source>
</reference>
<name>A0A2V3Y953_9FIRM</name>
<dbReference type="EMBL" id="QJKD01000003">
    <property type="protein sequence ID" value="PXX55275.1"/>
    <property type="molecule type" value="Genomic_DNA"/>
</dbReference>
<dbReference type="GeneID" id="86060833"/>
<comment type="caution">
    <text evidence="1">The sequence shown here is derived from an EMBL/GenBank/DDBJ whole genome shotgun (WGS) entry which is preliminary data.</text>
</comment>
<proteinExistence type="predicted"/>
<dbReference type="AlphaFoldDB" id="A0A2V3Y953"/>
<dbReference type="InterPro" id="IPR038724">
    <property type="entry name" value="RepA"/>
</dbReference>
<dbReference type="Gene3D" id="3.40.50.300">
    <property type="entry name" value="P-loop containing nucleotide triphosphate hydrolases"/>
    <property type="match status" value="1"/>
</dbReference>
<dbReference type="InterPro" id="IPR027417">
    <property type="entry name" value="P-loop_NTPase"/>
</dbReference>
<keyword evidence="2" id="KW-1185">Reference proteome</keyword>
<dbReference type="RefSeq" id="WP_110322355.1">
    <property type="nucleotide sequence ID" value="NZ_QJKD01000003.1"/>
</dbReference>
<dbReference type="SUPFAM" id="SSF52540">
    <property type="entry name" value="P-loop containing nucleoside triphosphate hydrolases"/>
    <property type="match status" value="1"/>
</dbReference>